<protein>
    <submittedName>
        <fullName evidence="4">Putative chaperone DnaJ</fullName>
    </submittedName>
</protein>
<comment type="caution">
    <text evidence="4">The sequence shown here is derived from an EMBL/GenBank/DDBJ whole genome shotgun (WGS) entry which is preliminary data.</text>
</comment>
<dbReference type="PANTHER" id="PTHR24078:SF555">
    <property type="entry name" value="DNAJ CHAPERONE CARBOXY-TERMINAL DOMAIN PROTEIN"/>
    <property type="match status" value="1"/>
</dbReference>
<name>A0A6A4Q4V3_LUPAL</name>
<evidence type="ECO:0000259" key="3">
    <source>
        <dbReference type="Pfam" id="PF01556"/>
    </source>
</evidence>
<reference evidence="5" key="1">
    <citation type="journal article" date="2020" name="Nat. Commun.">
        <title>Genome sequence of the cluster root forming white lupin.</title>
        <authorList>
            <person name="Hufnagel B."/>
            <person name="Marques A."/>
            <person name="Soriano A."/>
            <person name="Marques L."/>
            <person name="Divol F."/>
            <person name="Doumas P."/>
            <person name="Sallet E."/>
            <person name="Mancinotti D."/>
            <person name="Carrere S."/>
            <person name="Marande W."/>
            <person name="Arribat S."/>
            <person name="Keller J."/>
            <person name="Huneau C."/>
            <person name="Blein T."/>
            <person name="Aime D."/>
            <person name="Laguerre M."/>
            <person name="Taylor J."/>
            <person name="Schubert V."/>
            <person name="Nelson M."/>
            <person name="Geu-Flores F."/>
            <person name="Crespi M."/>
            <person name="Gallardo-Guerrero K."/>
            <person name="Delaux P.-M."/>
            <person name="Salse J."/>
            <person name="Berges H."/>
            <person name="Guyot R."/>
            <person name="Gouzy J."/>
            <person name="Peret B."/>
        </authorList>
    </citation>
    <scope>NUCLEOTIDE SEQUENCE [LARGE SCALE GENOMIC DNA]</scope>
    <source>
        <strain evidence="5">cv. Amiga</strain>
    </source>
</reference>
<dbReference type="GO" id="GO:0051087">
    <property type="term" value="F:protein-folding chaperone binding"/>
    <property type="evidence" value="ECO:0007669"/>
    <property type="project" value="TreeGrafter"/>
</dbReference>
<feature type="domain" description="Chaperone DnaJ C-terminal" evidence="3">
    <location>
        <begin position="173"/>
        <end position="331"/>
    </location>
</feature>
<evidence type="ECO:0000313" key="5">
    <source>
        <dbReference type="Proteomes" id="UP000447434"/>
    </source>
</evidence>
<dbReference type="Pfam" id="PF01556">
    <property type="entry name" value="DnaJ_C"/>
    <property type="match status" value="1"/>
</dbReference>
<dbReference type="InterPro" id="IPR002939">
    <property type="entry name" value="DnaJ_C"/>
</dbReference>
<keyword evidence="5" id="KW-1185">Reference proteome</keyword>
<dbReference type="InterPro" id="IPR051339">
    <property type="entry name" value="DnaJ_subfamily_B"/>
</dbReference>
<feature type="region of interest" description="Disordered" evidence="2">
    <location>
        <begin position="33"/>
        <end position="89"/>
    </location>
</feature>
<dbReference type="AlphaFoldDB" id="A0A6A4Q4V3"/>
<evidence type="ECO:0000256" key="1">
    <source>
        <dbReference type="ARBA" id="ARBA00023186"/>
    </source>
</evidence>
<keyword evidence="1" id="KW-0143">Chaperone</keyword>
<gene>
    <name evidence="4" type="ORF">Lalb_Chr08g0241371</name>
</gene>
<dbReference type="Proteomes" id="UP000447434">
    <property type="component" value="Chromosome 8"/>
</dbReference>
<dbReference type="CDD" id="cd10747">
    <property type="entry name" value="DnaJ_C"/>
    <property type="match status" value="1"/>
</dbReference>
<feature type="compositionally biased region" description="Basic residues" evidence="2">
    <location>
        <begin position="33"/>
        <end position="46"/>
    </location>
</feature>
<dbReference type="FunFam" id="2.60.260.20:FF:000006">
    <property type="entry name" value="DnaJ subfamily B member 13"/>
    <property type="match status" value="1"/>
</dbReference>
<dbReference type="Gene3D" id="2.60.260.20">
    <property type="entry name" value="Urease metallochaperone UreE, N-terminal domain"/>
    <property type="match status" value="2"/>
</dbReference>
<evidence type="ECO:0000313" key="4">
    <source>
        <dbReference type="EMBL" id="KAE9608977.1"/>
    </source>
</evidence>
<feature type="compositionally biased region" description="Polar residues" evidence="2">
    <location>
        <begin position="146"/>
        <end position="166"/>
    </location>
</feature>
<dbReference type="FunFam" id="2.60.260.20:FF:000002">
    <property type="entry name" value="Dnaj homolog subfamily b member"/>
    <property type="match status" value="1"/>
</dbReference>
<sequence>MVDLNRVFGTNPIRSICIACKTIIRRWFRRRKSLSSKEDHKRKRHSQTQQEPVEDKKAGETMNGVHSFRFNDDPLRGNNPTSSRREGVYRHRKLDSSCFPCMMDHMSRNEYRKNQTPPNKSRVSYDSIPSPSSSSWNNSGNLKHPNLQSKTSSRRSNPIMYSNSSGMLKPPPIEKKIECTLEELCYGCQKKIKITRDVLTNTGGVTQEEELLTINVQPGWKKGTKITFEGKGNERPGAYREDIIFFISEKRHQLFRREKDDLELGIEIPLVKALTGCTISVPLLGGDKMNLTVDEIIYPGYEKIITGQGMPIPKESGLRGNLKITFLVEFPTQLTRNQRSEVFSILQDSC</sequence>
<dbReference type="InterPro" id="IPR008971">
    <property type="entry name" value="HSP40/DnaJ_pept-bd"/>
</dbReference>
<feature type="region of interest" description="Disordered" evidence="2">
    <location>
        <begin position="110"/>
        <end position="168"/>
    </location>
</feature>
<accession>A0A6A4Q4V3</accession>
<dbReference type="EMBL" id="WOCE01000008">
    <property type="protein sequence ID" value="KAE9608977.1"/>
    <property type="molecule type" value="Genomic_DNA"/>
</dbReference>
<dbReference type="OrthoDB" id="550424at2759"/>
<dbReference type="PANTHER" id="PTHR24078">
    <property type="entry name" value="DNAJ HOMOLOG SUBFAMILY C MEMBER"/>
    <property type="match status" value="1"/>
</dbReference>
<feature type="compositionally biased region" description="Low complexity" evidence="2">
    <location>
        <begin position="121"/>
        <end position="139"/>
    </location>
</feature>
<proteinExistence type="predicted"/>
<dbReference type="SUPFAM" id="SSF49493">
    <property type="entry name" value="HSP40/DnaJ peptide-binding domain"/>
    <property type="match status" value="2"/>
</dbReference>
<dbReference type="GO" id="GO:0006457">
    <property type="term" value="P:protein folding"/>
    <property type="evidence" value="ECO:0007669"/>
    <property type="project" value="InterPro"/>
</dbReference>
<evidence type="ECO:0000256" key="2">
    <source>
        <dbReference type="SAM" id="MobiDB-lite"/>
    </source>
</evidence>
<organism evidence="4 5">
    <name type="scientific">Lupinus albus</name>
    <name type="common">White lupine</name>
    <name type="synonym">Lupinus termis</name>
    <dbReference type="NCBI Taxonomy" id="3870"/>
    <lineage>
        <taxon>Eukaryota</taxon>
        <taxon>Viridiplantae</taxon>
        <taxon>Streptophyta</taxon>
        <taxon>Embryophyta</taxon>
        <taxon>Tracheophyta</taxon>
        <taxon>Spermatophyta</taxon>
        <taxon>Magnoliopsida</taxon>
        <taxon>eudicotyledons</taxon>
        <taxon>Gunneridae</taxon>
        <taxon>Pentapetalae</taxon>
        <taxon>rosids</taxon>
        <taxon>fabids</taxon>
        <taxon>Fabales</taxon>
        <taxon>Fabaceae</taxon>
        <taxon>Papilionoideae</taxon>
        <taxon>50 kb inversion clade</taxon>
        <taxon>genistoids sensu lato</taxon>
        <taxon>core genistoids</taxon>
        <taxon>Genisteae</taxon>
        <taxon>Lupinus</taxon>
    </lineage>
</organism>
<dbReference type="GO" id="GO:0005829">
    <property type="term" value="C:cytosol"/>
    <property type="evidence" value="ECO:0007669"/>
    <property type="project" value="TreeGrafter"/>
</dbReference>
<dbReference type="GO" id="GO:0051082">
    <property type="term" value="F:unfolded protein binding"/>
    <property type="evidence" value="ECO:0007669"/>
    <property type="project" value="InterPro"/>
</dbReference>